<gene>
    <name evidence="1" type="ORF">AVEN_200820_1</name>
</gene>
<evidence type="ECO:0000313" key="2">
    <source>
        <dbReference type="Proteomes" id="UP000499080"/>
    </source>
</evidence>
<comment type="caution">
    <text evidence="1">The sequence shown here is derived from an EMBL/GenBank/DDBJ whole genome shotgun (WGS) entry which is preliminary data.</text>
</comment>
<accession>A0A4Y2CFY4</accession>
<dbReference type="EMBL" id="BGPR01000187">
    <property type="protein sequence ID" value="GBM03129.1"/>
    <property type="molecule type" value="Genomic_DNA"/>
</dbReference>
<organism evidence="1 2">
    <name type="scientific">Araneus ventricosus</name>
    <name type="common">Orbweaver spider</name>
    <name type="synonym">Epeira ventricosa</name>
    <dbReference type="NCBI Taxonomy" id="182803"/>
    <lineage>
        <taxon>Eukaryota</taxon>
        <taxon>Metazoa</taxon>
        <taxon>Ecdysozoa</taxon>
        <taxon>Arthropoda</taxon>
        <taxon>Chelicerata</taxon>
        <taxon>Arachnida</taxon>
        <taxon>Araneae</taxon>
        <taxon>Araneomorphae</taxon>
        <taxon>Entelegynae</taxon>
        <taxon>Araneoidea</taxon>
        <taxon>Araneidae</taxon>
        <taxon>Araneus</taxon>
    </lineage>
</organism>
<sequence>MGCTPSIHVNQSSVVHCSQDDDSNGNSQLIGVAGNFRATCDGEEGTSREALQDSIFPNDLSPYEEELFKGSVFFQKRDAQEKQVRCSSILLNSFFLLLSFPSLLEGISFSTIGHALSVSFYAGYPKSVHTLS</sequence>
<reference evidence="1 2" key="1">
    <citation type="journal article" date="2019" name="Sci. Rep.">
        <title>Orb-weaving spider Araneus ventricosus genome elucidates the spidroin gene catalogue.</title>
        <authorList>
            <person name="Kono N."/>
            <person name="Nakamura H."/>
            <person name="Ohtoshi R."/>
            <person name="Moran D.A.P."/>
            <person name="Shinohara A."/>
            <person name="Yoshida Y."/>
            <person name="Fujiwara M."/>
            <person name="Mori M."/>
            <person name="Tomita M."/>
            <person name="Arakawa K."/>
        </authorList>
    </citation>
    <scope>NUCLEOTIDE SEQUENCE [LARGE SCALE GENOMIC DNA]</scope>
</reference>
<protein>
    <submittedName>
        <fullName evidence="1">Uncharacterized protein</fullName>
    </submittedName>
</protein>
<dbReference type="AlphaFoldDB" id="A0A4Y2CFY4"/>
<dbReference type="Pfam" id="PF08629">
    <property type="entry name" value="PDE8"/>
    <property type="match status" value="1"/>
</dbReference>
<keyword evidence="2" id="KW-1185">Reference proteome</keyword>
<proteinExistence type="predicted"/>
<name>A0A4Y2CFY4_ARAVE</name>
<dbReference type="Proteomes" id="UP000499080">
    <property type="component" value="Unassembled WGS sequence"/>
</dbReference>
<evidence type="ECO:0000313" key="1">
    <source>
        <dbReference type="EMBL" id="GBM03129.1"/>
    </source>
</evidence>
<dbReference type="OrthoDB" id="8625070at2759"/>